<name>A0A507C1X6_9FUNG</name>
<dbReference type="STRING" id="286115.A0A507C1X6"/>
<dbReference type="Proteomes" id="UP000317494">
    <property type="component" value="Unassembled WGS sequence"/>
</dbReference>
<organism evidence="3 4">
    <name type="scientific">Synchytrium endobioticum</name>
    <dbReference type="NCBI Taxonomy" id="286115"/>
    <lineage>
        <taxon>Eukaryota</taxon>
        <taxon>Fungi</taxon>
        <taxon>Fungi incertae sedis</taxon>
        <taxon>Chytridiomycota</taxon>
        <taxon>Chytridiomycota incertae sedis</taxon>
        <taxon>Chytridiomycetes</taxon>
        <taxon>Synchytriales</taxon>
        <taxon>Synchytriaceae</taxon>
        <taxon>Synchytrium</taxon>
    </lineage>
</organism>
<dbReference type="PANTHER" id="PTHR45662">
    <property type="entry name" value="PHOSPHATIDYLINOSITIDE PHOSPHATASE SAC1"/>
    <property type="match status" value="1"/>
</dbReference>
<dbReference type="EMBL" id="QEAN01000614">
    <property type="protein sequence ID" value="TPX31503.1"/>
    <property type="molecule type" value="Genomic_DNA"/>
</dbReference>
<accession>A0A507C1X6</accession>
<evidence type="ECO:0000313" key="3">
    <source>
        <dbReference type="EMBL" id="TPX31503.1"/>
    </source>
</evidence>
<evidence type="ECO:0000259" key="2">
    <source>
        <dbReference type="PROSITE" id="PS50275"/>
    </source>
</evidence>
<reference evidence="3 4" key="1">
    <citation type="journal article" date="2019" name="Sci. Rep.">
        <title>Comparative genomics of chytrid fungi reveal insights into the obligate biotrophic and pathogenic lifestyle of Synchytrium endobioticum.</title>
        <authorList>
            <person name="van de Vossenberg B.T.L.H."/>
            <person name="Warris S."/>
            <person name="Nguyen H.D.T."/>
            <person name="van Gent-Pelzer M.P.E."/>
            <person name="Joly D.L."/>
            <person name="van de Geest H.C."/>
            <person name="Bonants P.J.M."/>
            <person name="Smith D.S."/>
            <person name="Levesque C.A."/>
            <person name="van der Lee T.A.J."/>
        </authorList>
    </citation>
    <scope>NUCLEOTIDE SEQUENCE [LARGE SCALE GENOMIC DNA]</scope>
    <source>
        <strain evidence="3 4">MB42</strain>
    </source>
</reference>
<dbReference type="GO" id="GO:0043812">
    <property type="term" value="F:phosphatidylinositol-4-phosphate phosphatase activity"/>
    <property type="evidence" value="ECO:0007669"/>
    <property type="project" value="TreeGrafter"/>
</dbReference>
<feature type="domain" description="SAC" evidence="2">
    <location>
        <begin position="247"/>
        <end position="478"/>
    </location>
</feature>
<dbReference type="PANTHER" id="PTHR45662:SF2">
    <property type="entry name" value="PHOSPHATIDYLINOSITOL-3-PHOSPHATASE SAC1"/>
    <property type="match status" value="1"/>
</dbReference>
<evidence type="ECO:0000313" key="4">
    <source>
        <dbReference type="Proteomes" id="UP000317494"/>
    </source>
</evidence>
<keyword evidence="4" id="KW-1185">Reference proteome</keyword>
<evidence type="ECO:0000256" key="1">
    <source>
        <dbReference type="SAM" id="MobiDB-lite"/>
    </source>
</evidence>
<comment type="caution">
    <text evidence="3">The sequence shown here is derived from an EMBL/GenBank/DDBJ whole genome shotgun (WGS) entry which is preliminary data.</text>
</comment>
<dbReference type="AlphaFoldDB" id="A0A507C1X6"/>
<dbReference type="PROSITE" id="PS50275">
    <property type="entry name" value="SAC"/>
    <property type="match status" value="1"/>
</dbReference>
<dbReference type="Pfam" id="PF02383">
    <property type="entry name" value="Syja_N"/>
    <property type="match status" value="1"/>
</dbReference>
<protein>
    <recommendedName>
        <fullName evidence="2">SAC domain-containing protein</fullName>
    </recommendedName>
</protein>
<proteinExistence type="predicted"/>
<gene>
    <name evidence="3" type="ORF">SeMB42_g07753</name>
</gene>
<feature type="region of interest" description="Disordered" evidence="1">
    <location>
        <begin position="212"/>
        <end position="231"/>
    </location>
</feature>
<dbReference type="InterPro" id="IPR002013">
    <property type="entry name" value="SAC_dom"/>
</dbReference>
<dbReference type="GO" id="GO:0046856">
    <property type="term" value="P:phosphatidylinositol dephosphorylation"/>
    <property type="evidence" value="ECO:0007669"/>
    <property type="project" value="TreeGrafter"/>
</dbReference>
<sequence>MLKRRLCAGKGSCWPASSSRPERHWSATGLPYHRPRVRYSHLAPVWNQPSTRPTICPRFASTSQPIRHIAGSLAHLPSPLTTASPFARPAQSQDQMASSRDTCRLFRTSQGRILVERPLRATKSQQAATQLLVVDLDGSVSVKPRREAYPVEPGSIASISEIFGIVGVLKLAFGNYLLTVSARSLAATLQSHKIYRIVNGNILAIGKGPQAALDKHQIPPPPPSSSSSSSAADLSRYLTDKELLHDISRLLNSGHLYYSPTYDITHSLQHNHILASGNKGSTVIDDRYWFNRQLSDSLINASGDATAWIMKTICGFAGTVDTRVPSTEPTLALTRMRPDIYKSYSITLLSRTSTRRIGTRYMRRGLDLDGNAANNVESEQITFPTDHSARKAISSYVQIRGSVPGLWSQELNLHYKPAVRMVDIDKDEAKRSITAHFNDLGKQYIDESGGREENGKMLLLNLLNDSGFEHRLTQAYEKAVGLYADPKKFVYEGFPVNTYNTRLSPHILAFLVVLTQNRTHIATAVA</sequence>
<dbReference type="GO" id="GO:0005783">
    <property type="term" value="C:endoplasmic reticulum"/>
    <property type="evidence" value="ECO:0007669"/>
    <property type="project" value="TreeGrafter"/>
</dbReference>
<dbReference type="VEuPathDB" id="FungiDB:SeMB42_g07753"/>